<comment type="function">
    <text evidence="12 13">The RecF protein is involved in DNA metabolism; it is required for DNA replication and normal SOS inducibility. RecF binds preferentially to single-stranded, linear DNA. It also seems to bind ATP.</text>
</comment>
<dbReference type="SUPFAM" id="SSF52540">
    <property type="entry name" value="P-loop containing nucleoside triphosphate hydrolases"/>
    <property type="match status" value="1"/>
</dbReference>
<dbReference type="Pfam" id="PF02463">
    <property type="entry name" value="SMC_N"/>
    <property type="match status" value="1"/>
</dbReference>
<keyword evidence="9 12" id="KW-0238">DNA-binding</keyword>
<keyword evidence="8 12" id="KW-0067">ATP-binding</keyword>
<keyword evidence="16" id="KW-1185">Reference proteome</keyword>
<comment type="caution">
    <text evidence="15">The sequence shown here is derived from an EMBL/GenBank/DDBJ whole genome shotgun (WGS) entry which is preliminary data.</text>
</comment>
<dbReference type="PANTHER" id="PTHR32182">
    <property type="entry name" value="DNA REPLICATION AND REPAIR PROTEIN RECF"/>
    <property type="match status" value="1"/>
</dbReference>
<dbReference type="InterPro" id="IPR018078">
    <property type="entry name" value="DNA-binding_RecF_CS"/>
</dbReference>
<evidence type="ECO:0000256" key="10">
    <source>
        <dbReference type="ARBA" id="ARBA00023204"/>
    </source>
</evidence>
<feature type="domain" description="RecF/RecN/SMC N-terminal" evidence="14">
    <location>
        <begin position="3"/>
        <end position="360"/>
    </location>
</feature>
<reference evidence="15 16" key="1">
    <citation type="journal article" date="2021" name="Sci. Rep.">
        <title>The distribution of antibiotic resistance genes in chicken gut microbiota commensals.</title>
        <authorList>
            <person name="Juricova H."/>
            <person name="Matiasovicova J."/>
            <person name="Kubasova T."/>
            <person name="Cejkova D."/>
            <person name="Rychlik I."/>
        </authorList>
    </citation>
    <scope>NUCLEOTIDE SEQUENCE [LARGE SCALE GENOMIC DNA]</scope>
    <source>
        <strain evidence="15 16">An773</strain>
    </source>
</reference>
<evidence type="ECO:0000256" key="1">
    <source>
        <dbReference type="ARBA" id="ARBA00004496"/>
    </source>
</evidence>
<feature type="binding site" evidence="12">
    <location>
        <begin position="30"/>
        <end position="37"/>
    </location>
    <ligand>
        <name>ATP</name>
        <dbReference type="ChEBI" id="CHEBI:30616"/>
    </ligand>
</feature>
<keyword evidence="10 12" id="KW-0234">DNA repair</keyword>
<comment type="similarity">
    <text evidence="2 12 13">Belongs to the RecF family.</text>
</comment>
<dbReference type="RefSeq" id="WP_205156103.1">
    <property type="nucleotide sequence ID" value="NZ_JACLYY010000009.1"/>
</dbReference>
<evidence type="ECO:0000256" key="7">
    <source>
        <dbReference type="ARBA" id="ARBA00022763"/>
    </source>
</evidence>
<accession>A0ABS2EA83</accession>
<evidence type="ECO:0000256" key="4">
    <source>
        <dbReference type="ARBA" id="ARBA00022490"/>
    </source>
</evidence>
<keyword evidence="11 12" id="KW-0742">SOS response</keyword>
<dbReference type="PANTHER" id="PTHR32182:SF0">
    <property type="entry name" value="DNA REPLICATION AND REPAIR PROTEIN RECF"/>
    <property type="match status" value="1"/>
</dbReference>
<evidence type="ECO:0000313" key="15">
    <source>
        <dbReference type="EMBL" id="MBM6738516.1"/>
    </source>
</evidence>
<comment type="subcellular location">
    <subcellularLocation>
        <location evidence="1 12 13">Cytoplasm</location>
    </subcellularLocation>
</comment>
<evidence type="ECO:0000256" key="9">
    <source>
        <dbReference type="ARBA" id="ARBA00023125"/>
    </source>
</evidence>
<dbReference type="InterPro" id="IPR027417">
    <property type="entry name" value="P-loop_NTPase"/>
</dbReference>
<dbReference type="EMBL" id="JACLYY010000009">
    <property type="protein sequence ID" value="MBM6738516.1"/>
    <property type="molecule type" value="Genomic_DNA"/>
</dbReference>
<keyword evidence="7 12" id="KW-0227">DNA damage</keyword>
<dbReference type="NCBIfam" id="TIGR00611">
    <property type="entry name" value="recf"/>
    <property type="match status" value="1"/>
</dbReference>
<gene>
    <name evidence="12 15" type="primary">recF</name>
    <name evidence="15" type="ORF">H7U36_10465</name>
</gene>
<evidence type="ECO:0000256" key="8">
    <source>
        <dbReference type="ARBA" id="ARBA00022840"/>
    </source>
</evidence>
<sequence>MKIRSLKLKDFRNYELLKLEPSGSTNIFYGNNAQGKTNILEAVYMCGTTKSHRGTRDRDMIRFGQEESHIEAVVEKRGIPYQIDIHLKKNSPKGIAVNKMPIRKASELFGIVNIVFFSPEDLNIIKNGPSERRRFIDLELSQLDKVYLSNLSNYNRIVNQRNHLLKDLARQEAAGSSLAETLDIWDMQLAGYGEKIIKARKKFVIQVNDIISDIHRRLTGGQENIEVEYEPDTKGQPLQEALRRGRERDLRMRSTGCGPHRDDICFMTNGIDIRKFGSQGQQRTAALSLKLSEIELVRLVTKDTPILLLDDVLSELDKYRQNYLLDNIHDIQALITCTGVDEFVNHRFAINKVFHVHQGHVTMEN</sequence>
<keyword evidence="5 12" id="KW-0235">DNA replication</keyword>
<organism evidence="15 16">
    <name type="scientific">Faecalicatena fissicatena</name>
    <dbReference type="NCBI Taxonomy" id="290055"/>
    <lineage>
        <taxon>Bacteria</taxon>
        <taxon>Bacillati</taxon>
        <taxon>Bacillota</taxon>
        <taxon>Clostridia</taxon>
        <taxon>Lachnospirales</taxon>
        <taxon>Lachnospiraceae</taxon>
        <taxon>Faecalicatena</taxon>
    </lineage>
</organism>
<dbReference type="Gene3D" id="1.20.1050.90">
    <property type="entry name" value="RecF/RecN/SMC, N-terminal domain"/>
    <property type="match status" value="1"/>
</dbReference>
<evidence type="ECO:0000256" key="13">
    <source>
        <dbReference type="RuleBase" id="RU000578"/>
    </source>
</evidence>
<protein>
    <recommendedName>
        <fullName evidence="3 12">DNA replication and repair protein RecF</fullName>
    </recommendedName>
</protein>
<evidence type="ECO:0000256" key="6">
    <source>
        <dbReference type="ARBA" id="ARBA00022741"/>
    </source>
</evidence>
<dbReference type="Proteomes" id="UP000716906">
    <property type="component" value="Unassembled WGS sequence"/>
</dbReference>
<dbReference type="HAMAP" id="MF_00365">
    <property type="entry name" value="RecF"/>
    <property type="match status" value="1"/>
</dbReference>
<dbReference type="InterPro" id="IPR003395">
    <property type="entry name" value="RecF/RecN/SMC_N"/>
</dbReference>
<dbReference type="Gene3D" id="3.40.50.300">
    <property type="entry name" value="P-loop containing nucleotide triphosphate hydrolases"/>
    <property type="match status" value="1"/>
</dbReference>
<evidence type="ECO:0000256" key="5">
    <source>
        <dbReference type="ARBA" id="ARBA00022705"/>
    </source>
</evidence>
<dbReference type="InterPro" id="IPR001238">
    <property type="entry name" value="DNA-binding_RecF"/>
</dbReference>
<evidence type="ECO:0000256" key="3">
    <source>
        <dbReference type="ARBA" id="ARBA00020170"/>
    </source>
</evidence>
<evidence type="ECO:0000256" key="11">
    <source>
        <dbReference type="ARBA" id="ARBA00023236"/>
    </source>
</evidence>
<name>A0ABS2EA83_9FIRM</name>
<proteinExistence type="inferred from homology"/>
<keyword evidence="6 12" id="KW-0547">Nucleotide-binding</keyword>
<dbReference type="CDD" id="cd03242">
    <property type="entry name" value="ABC_RecF"/>
    <property type="match status" value="1"/>
</dbReference>
<evidence type="ECO:0000259" key="14">
    <source>
        <dbReference type="Pfam" id="PF02463"/>
    </source>
</evidence>
<evidence type="ECO:0000256" key="12">
    <source>
        <dbReference type="HAMAP-Rule" id="MF_00365"/>
    </source>
</evidence>
<keyword evidence="4 12" id="KW-0963">Cytoplasm</keyword>
<evidence type="ECO:0000256" key="2">
    <source>
        <dbReference type="ARBA" id="ARBA00008016"/>
    </source>
</evidence>
<dbReference type="PROSITE" id="PS00618">
    <property type="entry name" value="RECF_2"/>
    <property type="match status" value="1"/>
</dbReference>
<dbReference type="InterPro" id="IPR042174">
    <property type="entry name" value="RecF_2"/>
</dbReference>
<evidence type="ECO:0000313" key="16">
    <source>
        <dbReference type="Proteomes" id="UP000716906"/>
    </source>
</evidence>